<gene>
    <name evidence="1" type="ORF">OM076_14390</name>
</gene>
<dbReference type="SUPFAM" id="SSF53756">
    <property type="entry name" value="UDP-Glycosyltransferase/glycogen phosphorylase"/>
    <property type="match status" value="1"/>
</dbReference>
<name>A0A9X3S1S7_9ACTN</name>
<evidence type="ECO:0000313" key="1">
    <source>
        <dbReference type="EMBL" id="MDA0161462.1"/>
    </source>
</evidence>
<evidence type="ECO:0000313" key="2">
    <source>
        <dbReference type="Proteomes" id="UP001149140"/>
    </source>
</evidence>
<evidence type="ECO:0008006" key="3">
    <source>
        <dbReference type="Google" id="ProtNLM"/>
    </source>
</evidence>
<protein>
    <recommendedName>
        <fullName evidence="3">Glycosyltransferase family 9 protein</fullName>
    </recommendedName>
</protein>
<dbReference type="Proteomes" id="UP001149140">
    <property type="component" value="Unassembled WGS sequence"/>
</dbReference>
<dbReference type="Gene3D" id="3.40.50.2000">
    <property type="entry name" value="Glycogen Phosphorylase B"/>
    <property type="match status" value="1"/>
</dbReference>
<dbReference type="AlphaFoldDB" id="A0A9X3S1S7"/>
<organism evidence="1 2">
    <name type="scientific">Solirubrobacter ginsenosidimutans</name>
    <dbReference type="NCBI Taxonomy" id="490573"/>
    <lineage>
        <taxon>Bacteria</taxon>
        <taxon>Bacillati</taxon>
        <taxon>Actinomycetota</taxon>
        <taxon>Thermoleophilia</taxon>
        <taxon>Solirubrobacterales</taxon>
        <taxon>Solirubrobacteraceae</taxon>
        <taxon>Solirubrobacter</taxon>
    </lineage>
</organism>
<dbReference type="EMBL" id="JAPDOD010000012">
    <property type="protein sequence ID" value="MDA0161462.1"/>
    <property type="molecule type" value="Genomic_DNA"/>
</dbReference>
<proteinExistence type="predicted"/>
<accession>A0A9X3S1S7</accession>
<keyword evidence="2" id="KW-1185">Reference proteome</keyword>
<sequence>MILVNFFYAQPVGHAVEALHYAHGHHAADPTRNISVALNAATAVELADLCPFVEHAYAIDHPFLEPATHSDLSVLPREWDWVLDDPRRHQAFQTDTFAGMRDYYAASDAHLIAREGRSIAGFGRYPYLPHQPLRFALEPADLEQRTIAVMLAGSSEPALYPSLTAWRSILDALHAAHPGVRPALIGRTTRDARTSSALDRRALLDHPSKPLDAYDLPLKQQLAIVKASELFLSPHTGFGLAALATGTPWLTISGGRWFEYYFNHVPFRSVIPDVERFPCFSQFSPAMIVDGRTPSMSDARIAADLDRIVESATELLSGTLTYEQALIDYFADLKAATGDIWSIDGVHVGR</sequence>
<comment type="caution">
    <text evidence="1">The sequence shown here is derived from an EMBL/GenBank/DDBJ whole genome shotgun (WGS) entry which is preliminary data.</text>
</comment>
<reference evidence="1" key="1">
    <citation type="submission" date="2022-10" db="EMBL/GenBank/DDBJ databases">
        <title>The WGS of Solirubrobacter ginsenosidimutans DSM 21036.</title>
        <authorList>
            <person name="Jiang Z."/>
        </authorList>
    </citation>
    <scope>NUCLEOTIDE SEQUENCE</scope>
    <source>
        <strain evidence="1">DSM 21036</strain>
    </source>
</reference>